<dbReference type="PANTHER" id="PTHR31875">
    <property type="entry name" value="PROTEIN DEHYDRATION-INDUCED 19"/>
    <property type="match status" value="1"/>
</dbReference>
<evidence type="ECO:0000256" key="1">
    <source>
        <dbReference type="SAM" id="Phobius"/>
    </source>
</evidence>
<name>A0AAN7KPJ2_9MYRT</name>
<evidence type="ECO:0000313" key="4">
    <source>
        <dbReference type="Proteomes" id="UP001345219"/>
    </source>
</evidence>
<accession>A0AAN7KPJ2</accession>
<feature type="domain" description="Di19 C-terminal" evidence="2">
    <location>
        <begin position="35"/>
        <end position="114"/>
    </location>
</feature>
<keyword evidence="4" id="KW-1185">Reference proteome</keyword>
<feature type="transmembrane region" description="Helical" evidence="1">
    <location>
        <begin position="114"/>
        <end position="134"/>
    </location>
</feature>
<evidence type="ECO:0000259" key="2">
    <source>
        <dbReference type="Pfam" id="PF14571"/>
    </source>
</evidence>
<dbReference type="InterPro" id="IPR027935">
    <property type="entry name" value="Di19_C"/>
</dbReference>
<dbReference type="PANTHER" id="PTHR31875:SF6">
    <property type="entry name" value="PROTEIN DEHYDRATION-INDUCED 19"/>
    <property type="match status" value="1"/>
</dbReference>
<comment type="caution">
    <text evidence="3">The sequence shown here is derived from an EMBL/GenBank/DDBJ whole genome shotgun (WGS) entry which is preliminary data.</text>
</comment>
<proteinExistence type="predicted"/>
<reference evidence="3 4" key="1">
    <citation type="journal article" date="2023" name="Hortic Res">
        <title>Pangenome of water caltrop reveals structural variations and asymmetric subgenome divergence after allopolyploidization.</title>
        <authorList>
            <person name="Zhang X."/>
            <person name="Chen Y."/>
            <person name="Wang L."/>
            <person name="Yuan Y."/>
            <person name="Fang M."/>
            <person name="Shi L."/>
            <person name="Lu R."/>
            <person name="Comes H.P."/>
            <person name="Ma Y."/>
            <person name="Chen Y."/>
            <person name="Huang G."/>
            <person name="Zhou Y."/>
            <person name="Zheng Z."/>
            <person name="Qiu Y."/>
        </authorList>
    </citation>
    <scope>NUCLEOTIDE SEQUENCE [LARGE SCALE GENOMIC DNA]</scope>
    <source>
        <tissue evidence="3">Roots</tissue>
    </source>
</reference>
<dbReference type="InterPro" id="IPR033347">
    <property type="entry name" value="Di19"/>
</dbReference>
<dbReference type="Proteomes" id="UP001345219">
    <property type="component" value="Chromosome 24"/>
</dbReference>
<sequence length="149" mass="16789">MRWTWVLLGVSLTNGYMQRRLKLRRVAIPNSQALLLLGRELREAHLQVLLGGSSGLRSNNNSTPSAAAAVDPSLSSLIMNFHASDAAEEIPKSLSSSIEELTSKKTPPSRSWKMRYYLLNLPIFYFIFLLEVHICRSLHCLHSLDCNVH</sequence>
<keyword evidence="1" id="KW-1133">Transmembrane helix</keyword>
<keyword evidence="1" id="KW-0812">Transmembrane</keyword>
<dbReference type="AlphaFoldDB" id="A0AAN7KPJ2"/>
<organism evidence="3 4">
    <name type="scientific">Trapa incisa</name>
    <dbReference type="NCBI Taxonomy" id="236973"/>
    <lineage>
        <taxon>Eukaryota</taxon>
        <taxon>Viridiplantae</taxon>
        <taxon>Streptophyta</taxon>
        <taxon>Embryophyta</taxon>
        <taxon>Tracheophyta</taxon>
        <taxon>Spermatophyta</taxon>
        <taxon>Magnoliopsida</taxon>
        <taxon>eudicotyledons</taxon>
        <taxon>Gunneridae</taxon>
        <taxon>Pentapetalae</taxon>
        <taxon>rosids</taxon>
        <taxon>malvids</taxon>
        <taxon>Myrtales</taxon>
        <taxon>Lythraceae</taxon>
        <taxon>Trapa</taxon>
    </lineage>
</organism>
<keyword evidence="1" id="KW-0472">Membrane</keyword>
<protein>
    <recommendedName>
        <fullName evidence="2">Di19 C-terminal domain-containing protein</fullName>
    </recommendedName>
</protein>
<gene>
    <name evidence="3" type="ORF">SAY87_031319</name>
</gene>
<dbReference type="Pfam" id="PF14571">
    <property type="entry name" value="Di19_C"/>
    <property type="match status" value="1"/>
</dbReference>
<evidence type="ECO:0000313" key="3">
    <source>
        <dbReference type="EMBL" id="KAK4770787.1"/>
    </source>
</evidence>
<dbReference type="EMBL" id="JAXIOK010000005">
    <property type="protein sequence ID" value="KAK4770787.1"/>
    <property type="molecule type" value="Genomic_DNA"/>
</dbReference>